<feature type="region of interest" description="Disordered" evidence="1">
    <location>
        <begin position="19"/>
        <end position="51"/>
    </location>
</feature>
<proteinExistence type="predicted"/>
<feature type="region of interest" description="Disordered" evidence="1">
    <location>
        <begin position="65"/>
        <end position="95"/>
    </location>
</feature>
<feature type="region of interest" description="Disordered" evidence="1">
    <location>
        <begin position="248"/>
        <end position="267"/>
    </location>
</feature>
<name>A0AAN6ET94_EXODE</name>
<sequence length="426" mass="48996">MSTNLLQGRRAVTVFKRKPCSRPSARTRASHSIRNSSSLSRFRANEREQKKRLEEIRPEIFSPEPKYRDINLRPGTSSTPSDLSDLRPPAFDNVEYPEPGADGNISILQRLQYYKKLGGAHYRFYKAGLVQVWQNNKERRKVLKRLGPTWGKPSMLHICAMLGREWEPKDGSPPKLTRKEYQLCLHTSRDMHRLGPFAIVLIIFGEWTPLVMPLAFIPEVCHRPKDRIKLAERWCKRVEYFGSRFDDKDNGTKQTAPETDEKTSIPTKSELPVPLHRRLLWGYAADATFLVKPARFVPLGLSAFLTRHGRALIPRHHEILADTVLIMREGGFGKLTAEDIADYCMKCASPHFYDHAKLALKDGVHPATESMRKHMAPILEKHARRMLDVDWTRLNPSHWWVQECHVRLGGDPDAPDAWVRPLLKSP</sequence>
<comment type="caution">
    <text evidence="2">The sequence shown here is derived from an EMBL/GenBank/DDBJ whole genome shotgun (WGS) entry which is preliminary data.</text>
</comment>
<evidence type="ECO:0000313" key="2">
    <source>
        <dbReference type="EMBL" id="KAJ8989470.1"/>
    </source>
</evidence>
<feature type="compositionally biased region" description="Low complexity" evidence="1">
    <location>
        <begin position="30"/>
        <end position="42"/>
    </location>
</feature>
<evidence type="ECO:0000256" key="1">
    <source>
        <dbReference type="SAM" id="MobiDB-lite"/>
    </source>
</evidence>
<evidence type="ECO:0000313" key="3">
    <source>
        <dbReference type="Proteomes" id="UP001161757"/>
    </source>
</evidence>
<gene>
    <name evidence="2" type="ORF">HRR80_006706</name>
</gene>
<accession>A0AAN6ET94</accession>
<dbReference type="EMBL" id="JAJGCB010000014">
    <property type="protein sequence ID" value="KAJ8989470.1"/>
    <property type="molecule type" value="Genomic_DNA"/>
</dbReference>
<dbReference type="Proteomes" id="UP001161757">
    <property type="component" value="Unassembled WGS sequence"/>
</dbReference>
<reference evidence="2" key="1">
    <citation type="submission" date="2023-01" db="EMBL/GenBank/DDBJ databases">
        <title>Exophiala dermititidis isolated from Cystic Fibrosis Patient.</title>
        <authorList>
            <person name="Kurbessoian T."/>
            <person name="Crocker A."/>
            <person name="Murante D."/>
            <person name="Hogan D.A."/>
            <person name="Stajich J.E."/>
        </authorList>
    </citation>
    <scope>NUCLEOTIDE SEQUENCE</scope>
    <source>
        <strain evidence="2">Ex8</strain>
    </source>
</reference>
<protein>
    <recommendedName>
        <fullName evidence="4">Letm1 RBD domain-containing protein</fullName>
    </recommendedName>
</protein>
<evidence type="ECO:0008006" key="4">
    <source>
        <dbReference type="Google" id="ProtNLM"/>
    </source>
</evidence>
<organism evidence="2 3">
    <name type="scientific">Exophiala dermatitidis</name>
    <name type="common">Black yeast-like fungus</name>
    <name type="synonym">Wangiella dermatitidis</name>
    <dbReference type="NCBI Taxonomy" id="5970"/>
    <lineage>
        <taxon>Eukaryota</taxon>
        <taxon>Fungi</taxon>
        <taxon>Dikarya</taxon>
        <taxon>Ascomycota</taxon>
        <taxon>Pezizomycotina</taxon>
        <taxon>Eurotiomycetes</taxon>
        <taxon>Chaetothyriomycetidae</taxon>
        <taxon>Chaetothyriales</taxon>
        <taxon>Herpotrichiellaceae</taxon>
        <taxon>Exophiala</taxon>
    </lineage>
</organism>
<dbReference type="AlphaFoldDB" id="A0AAN6ET94"/>